<dbReference type="OrthoDB" id="2510699at2"/>
<keyword evidence="2" id="KW-1185">Reference proteome</keyword>
<evidence type="ECO:0000313" key="1">
    <source>
        <dbReference type="EMBL" id="THF79732.1"/>
    </source>
</evidence>
<protein>
    <submittedName>
        <fullName evidence="1">Uncharacterized protein</fullName>
    </submittedName>
</protein>
<dbReference type="RefSeq" id="WP_136354153.1">
    <property type="nucleotide sequence ID" value="NZ_CP046266.1"/>
</dbReference>
<sequence>MLKVRHYFIILILTFPILVSFDPNGLPRQFFALYESPEGIQFISYSKEWDQQKLVELYKELLQNKHGKELNYLQEVRVIDGALSSSLTKGSYHALTNTITLYQGGKYTETSEYRETLSHEYGHHFAYYYFPSHHFPFSEWQQLRGISTTNLRWDAFWNYKEKNHAFYPQEVIADDYVLLYGATKKLDVNNIESNEVFYLRTEHENQELPNVLENTDLQMFLEEESGIKINEDRLLQSPKLLKWSDETLLFQISTKSNVAYRLNLAFHDSFNSTLNSEVVEVYEITSGKTNGHLEFSLDQIDQEIFSKYEYVSTTIDVVDLSTAIGFQTEEKTLKLNN</sequence>
<reference evidence="1 2" key="1">
    <citation type="submission" date="2019-04" db="EMBL/GenBank/DDBJ databases">
        <title>Bacillus sediminilitoris sp. nov., isolated from a tidal flat sediment on the East China Sea.</title>
        <authorList>
            <person name="Wei Y."/>
            <person name="Mao H."/>
            <person name="Fang J."/>
        </authorList>
    </citation>
    <scope>NUCLEOTIDE SEQUENCE [LARGE SCALE GENOMIC DNA]</scope>
    <source>
        <strain evidence="1 2">DSL-17</strain>
    </source>
</reference>
<proteinExistence type="predicted"/>
<evidence type="ECO:0000313" key="2">
    <source>
        <dbReference type="Proteomes" id="UP000310334"/>
    </source>
</evidence>
<comment type="caution">
    <text evidence="1">The sequence shown here is derived from an EMBL/GenBank/DDBJ whole genome shotgun (WGS) entry which is preliminary data.</text>
</comment>
<dbReference type="Proteomes" id="UP000310334">
    <property type="component" value="Unassembled WGS sequence"/>
</dbReference>
<dbReference type="AlphaFoldDB" id="A0A4S4C2D8"/>
<accession>A0A4S4C2D8</accession>
<organism evidence="1 2">
    <name type="scientific">Metabacillus sediminilitoris</name>
    <dbReference type="NCBI Taxonomy" id="2567941"/>
    <lineage>
        <taxon>Bacteria</taxon>
        <taxon>Bacillati</taxon>
        <taxon>Bacillota</taxon>
        <taxon>Bacilli</taxon>
        <taxon>Bacillales</taxon>
        <taxon>Bacillaceae</taxon>
        <taxon>Metabacillus</taxon>
    </lineage>
</organism>
<gene>
    <name evidence="1" type="ORF">E6W99_12040</name>
</gene>
<name>A0A4S4C2D8_9BACI</name>
<dbReference type="EMBL" id="SSNT01000008">
    <property type="protein sequence ID" value="THF79732.1"/>
    <property type="molecule type" value="Genomic_DNA"/>
</dbReference>